<dbReference type="GO" id="GO:0034976">
    <property type="term" value="P:response to endoplasmic reticulum stress"/>
    <property type="evidence" value="ECO:0007669"/>
    <property type="project" value="TreeGrafter"/>
</dbReference>
<keyword evidence="2" id="KW-0732">Signal</keyword>
<dbReference type="GO" id="GO:0003756">
    <property type="term" value="F:protein disulfide isomerase activity"/>
    <property type="evidence" value="ECO:0007669"/>
    <property type="project" value="TreeGrafter"/>
</dbReference>
<dbReference type="Gene3D" id="3.40.30.10">
    <property type="entry name" value="Glutaredoxin"/>
    <property type="match status" value="2"/>
</dbReference>
<dbReference type="PROSITE" id="PS00194">
    <property type="entry name" value="THIOREDOXIN_1"/>
    <property type="match status" value="1"/>
</dbReference>
<organism evidence="4 5">
    <name type="scientific">Meloidogyne javanica</name>
    <name type="common">Root-knot nematode worm</name>
    <dbReference type="NCBI Taxonomy" id="6303"/>
    <lineage>
        <taxon>Eukaryota</taxon>
        <taxon>Metazoa</taxon>
        <taxon>Ecdysozoa</taxon>
        <taxon>Nematoda</taxon>
        <taxon>Chromadorea</taxon>
        <taxon>Rhabditida</taxon>
        <taxon>Tylenchina</taxon>
        <taxon>Tylenchomorpha</taxon>
        <taxon>Tylenchoidea</taxon>
        <taxon>Meloidogynidae</taxon>
        <taxon>Meloidogyninae</taxon>
        <taxon>Meloidogyne</taxon>
        <taxon>Meloidogyne incognita group</taxon>
    </lineage>
</organism>
<dbReference type="CDD" id="cd02981">
    <property type="entry name" value="PDI_b_family"/>
    <property type="match status" value="1"/>
</dbReference>
<dbReference type="PROSITE" id="PS51352">
    <property type="entry name" value="THIOREDOXIN_2"/>
    <property type="match status" value="1"/>
</dbReference>
<feature type="signal peptide" evidence="2">
    <location>
        <begin position="1"/>
        <end position="21"/>
    </location>
</feature>
<dbReference type="InterPro" id="IPR017937">
    <property type="entry name" value="Thioredoxin_CS"/>
</dbReference>
<dbReference type="InterPro" id="IPR013766">
    <property type="entry name" value="Thioredoxin_domain"/>
</dbReference>
<dbReference type="Pfam" id="PF00085">
    <property type="entry name" value="Thioredoxin"/>
    <property type="match status" value="1"/>
</dbReference>
<comment type="similarity">
    <text evidence="1">Belongs to the protein disulfide isomerase family.</text>
</comment>
<reference evidence="5" key="1">
    <citation type="submission" date="2022-11" db="UniProtKB">
        <authorList>
            <consortium name="WormBaseParasite"/>
        </authorList>
    </citation>
    <scope>IDENTIFICATION</scope>
</reference>
<name>A0A915MH85_MELJA</name>
<dbReference type="PANTHER" id="PTHR18929:SF240">
    <property type="entry name" value="PROTEIN DISULFIDE-ISOMERASE"/>
    <property type="match status" value="1"/>
</dbReference>
<dbReference type="InterPro" id="IPR036249">
    <property type="entry name" value="Thioredoxin-like_sf"/>
</dbReference>
<dbReference type="GO" id="GO:0005783">
    <property type="term" value="C:endoplasmic reticulum"/>
    <property type="evidence" value="ECO:0007669"/>
    <property type="project" value="TreeGrafter"/>
</dbReference>
<accession>A0A915MH85</accession>
<feature type="chain" id="PRO_5036789719" evidence="2">
    <location>
        <begin position="22"/>
        <end position="234"/>
    </location>
</feature>
<evidence type="ECO:0000259" key="3">
    <source>
        <dbReference type="PROSITE" id="PS51352"/>
    </source>
</evidence>
<dbReference type="CDD" id="cd02961">
    <property type="entry name" value="PDI_a_family"/>
    <property type="match status" value="1"/>
</dbReference>
<dbReference type="WBParaSite" id="scaffold3901_cov329.g7302">
    <property type="protein sequence ID" value="scaffold3901_cov329.g7302"/>
    <property type="gene ID" value="scaffold3901_cov329.g7302"/>
</dbReference>
<dbReference type="GO" id="GO:0006457">
    <property type="term" value="P:protein folding"/>
    <property type="evidence" value="ECO:0007669"/>
    <property type="project" value="TreeGrafter"/>
</dbReference>
<dbReference type="AlphaFoldDB" id="A0A915MH85"/>
<protein>
    <submittedName>
        <fullName evidence="5">Thioredoxin domain-containing protein</fullName>
    </submittedName>
</protein>
<dbReference type="Proteomes" id="UP000887561">
    <property type="component" value="Unplaced"/>
</dbReference>
<proteinExistence type="inferred from homology"/>
<evidence type="ECO:0000256" key="2">
    <source>
        <dbReference type="SAM" id="SignalP"/>
    </source>
</evidence>
<sequence length="234" mass="26277">MISFPIFKFLLLISASFLVKASEKPSPFENTLDDLIEEEDNVLVLTKDNFKSAIENNTLVLVYFYVPWCEACKDLACQFAKAATKLKENKSEFKLGKVDASIHTELVATYKVCSYPTMKFFINGKPYEYEGSNDLASFLAWLEEKIEPPVKEITSADELKKFRDSAEITAVAYFRDKNSADATKYLELMPLFDVPSAVIYDSAVAKGANIEDNNILLRSPGGKATFSTLKKNKL</sequence>
<keyword evidence="4" id="KW-1185">Reference proteome</keyword>
<evidence type="ECO:0000313" key="4">
    <source>
        <dbReference type="Proteomes" id="UP000887561"/>
    </source>
</evidence>
<dbReference type="PANTHER" id="PTHR18929">
    <property type="entry name" value="PROTEIN DISULFIDE ISOMERASE"/>
    <property type="match status" value="1"/>
</dbReference>
<evidence type="ECO:0000313" key="5">
    <source>
        <dbReference type="WBParaSite" id="scaffold3901_cov329.g7302"/>
    </source>
</evidence>
<evidence type="ECO:0000256" key="1">
    <source>
        <dbReference type="ARBA" id="ARBA00006347"/>
    </source>
</evidence>
<feature type="domain" description="Thioredoxin" evidence="3">
    <location>
        <begin position="8"/>
        <end position="147"/>
    </location>
</feature>
<dbReference type="SUPFAM" id="SSF52833">
    <property type="entry name" value="Thioredoxin-like"/>
    <property type="match status" value="2"/>
</dbReference>